<dbReference type="RefSeq" id="WP_130189943.1">
    <property type="nucleotide sequence ID" value="NZ_CP035913.1"/>
</dbReference>
<name>A0A4P6L581_9BURK</name>
<reference evidence="2 3" key="1">
    <citation type="submission" date="2019-02" db="EMBL/GenBank/DDBJ databases">
        <title>Draft Genome Sequences of Six Type Strains of the Genus Massilia.</title>
        <authorList>
            <person name="Miess H."/>
            <person name="Frediansyhah A."/>
            <person name="Gross H."/>
        </authorList>
    </citation>
    <scope>NUCLEOTIDE SEQUENCE [LARGE SCALE GENOMIC DNA]</scope>
    <source>
        <strain evidence="2 3">DSM 17473</strain>
    </source>
</reference>
<keyword evidence="3" id="KW-1185">Reference proteome</keyword>
<protein>
    <recommendedName>
        <fullName evidence="4">Internal virion protein B</fullName>
    </recommendedName>
</protein>
<feature type="coiled-coil region" evidence="1">
    <location>
        <begin position="28"/>
        <end position="55"/>
    </location>
</feature>
<evidence type="ECO:0000256" key="1">
    <source>
        <dbReference type="SAM" id="Coils"/>
    </source>
</evidence>
<evidence type="ECO:0008006" key="4">
    <source>
        <dbReference type="Google" id="ProtNLM"/>
    </source>
</evidence>
<dbReference type="Proteomes" id="UP000290637">
    <property type="component" value="Chromosome"/>
</dbReference>
<evidence type="ECO:0000313" key="2">
    <source>
        <dbReference type="EMBL" id="QBE66836.1"/>
    </source>
</evidence>
<dbReference type="KEGG" id="plue:EWM63_30905"/>
<dbReference type="InterPro" id="IPR038996">
    <property type="entry name" value="Gp14"/>
</dbReference>
<keyword evidence="1" id="KW-0175">Coiled coil</keyword>
<gene>
    <name evidence="2" type="ORF">EWM63_30905</name>
</gene>
<organism evidence="2 3">
    <name type="scientific">Pseudoduganella lutea</name>
    <dbReference type="NCBI Taxonomy" id="321985"/>
    <lineage>
        <taxon>Bacteria</taxon>
        <taxon>Pseudomonadati</taxon>
        <taxon>Pseudomonadota</taxon>
        <taxon>Betaproteobacteria</taxon>
        <taxon>Burkholderiales</taxon>
        <taxon>Oxalobacteraceae</taxon>
        <taxon>Telluria group</taxon>
        <taxon>Pseudoduganella</taxon>
    </lineage>
</organism>
<dbReference type="EMBL" id="CP035913">
    <property type="protein sequence ID" value="QBE66836.1"/>
    <property type="molecule type" value="Genomic_DNA"/>
</dbReference>
<proteinExistence type="predicted"/>
<accession>A0A4P6L581</accession>
<dbReference type="Pfam" id="PF24072">
    <property type="entry name" value="T7_gp14"/>
    <property type="match status" value="1"/>
</dbReference>
<evidence type="ECO:0000313" key="3">
    <source>
        <dbReference type="Proteomes" id="UP000290637"/>
    </source>
</evidence>
<dbReference type="OrthoDB" id="8366335at2"/>
<dbReference type="AlphaFoldDB" id="A0A4P6L581"/>
<sequence length="167" mass="17717">MLAITAVTTAASIAQQKKVVKAANKATDQQYESNMQTYRQNVANLEVKRNEQASDASDQINLNNRAAQKVQATGTVSAGEAGVAGTSVDALLRELAGQAGLDNTRVEENLLRENRAIDLQQANAFGGVVDQINSLPGAQMPDYAGAVLRIGQASTSAYADYQRTGKF</sequence>